<gene>
    <name evidence="1" type="ORF">SAMN02745110_02225</name>
</gene>
<organism evidence="1 2">
    <name type="scientific">Eubacterium ruminantium</name>
    <dbReference type="NCBI Taxonomy" id="42322"/>
    <lineage>
        <taxon>Bacteria</taxon>
        <taxon>Bacillati</taxon>
        <taxon>Bacillota</taxon>
        <taxon>Clostridia</taxon>
        <taxon>Eubacteriales</taxon>
        <taxon>Eubacteriaceae</taxon>
        <taxon>Eubacterium</taxon>
    </lineage>
</organism>
<dbReference type="AlphaFoldDB" id="A0A1T4Q460"/>
<accession>A0A1T4Q460</accession>
<reference evidence="1 2" key="1">
    <citation type="submission" date="2017-02" db="EMBL/GenBank/DDBJ databases">
        <authorList>
            <person name="Peterson S.W."/>
        </authorList>
    </citation>
    <scope>NUCLEOTIDE SEQUENCE [LARGE SCALE GENOMIC DNA]</scope>
    <source>
        <strain evidence="1 2">ATCC 17233</strain>
    </source>
</reference>
<dbReference type="EMBL" id="FUXA01000016">
    <property type="protein sequence ID" value="SJZ98008.1"/>
    <property type="molecule type" value="Genomic_DNA"/>
</dbReference>
<keyword evidence="2" id="KW-1185">Reference proteome</keyword>
<dbReference type="Proteomes" id="UP000189857">
    <property type="component" value="Unassembled WGS sequence"/>
</dbReference>
<evidence type="ECO:0000313" key="2">
    <source>
        <dbReference type="Proteomes" id="UP000189857"/>
    </source>
</evidence>
<proteinExistence type="predicted"/>
<protein>
    <submittedName>
        <fullName evidence="1">Uncharacterized protein</fullName>
    </submittedName>
</protein>
<name>A0A1T4Q460_9FIRM</name>
<dbReference type="OrthoDB" id="2104220at2"/>
<evidence type="ECO:0000313" key="1">
    <source>
        <dbReference type="EMBL" id="SJZ98008.1"/>
    </source>
</evidence>
<dbReference type="RefSeq" id="WP_078788021.1">
    <property type="nucleotide sequence ID" value="NZ_FMTO01000014.1"/>
</dbReference>
<sequence length="62" mass="7565">MYSWEIDMYIREKNYVLTPKEGSEIMNMRENPQIVRIKYMDSDGSYSVETNDGYYFMFQVKE</sequence>